<evidence type="ECO:0000313" key="3">
    <source>
        <dbReference type="Proteomes" id="UP000184144"/>
    </source>
</evidence>
<dbReference type="EMBL" id="FQUV01000001">
    <property type="protein sequence ID" value="SHE49080.1"/>
    <property type="molecule type" value="Genomic_DNA"/>
</dbReference>
<dbReference type="AlphaFoldDB" id="A0A1M4TXA3"/>
<dbReference type="InterPro" id="IPR022742">
    <property type="entry name" value="Hydrolase_4"/>
</dbReference>
<dbReference type="PANTHER" id="PTHR12277:SF81">
    <property type="entry name" value="PROTEIN ABHD13"/>
    <property type="match status" value="1"/>
</dbReference>
<dbReference type="Gene3D" id="3.40.50.1820">
    <property type="entry name" value="alpha/beta hydrolase"/>
    <property type="match status" value="1"/>
</dbReference>
<gene>
    <name evidence="2" type="ORF">SAMN05444273_101574</name>
</gene>
<organism evidence="2 3">
    <name type="scientific">Litoreibacter ascidiaceicola</name>
    <dbReference type="NCBI Taxonomy" id="1486859"/>
    <lineage>
        <taxon>Bacteria</taxon>
        <taxon>Pseudomonadati</taxon>
        <taxon>Pseudomonadota</taxon>
        <taxon>Alphaproteobacteria</taxon>
        <taxon>Rhodobacterales</taxon>
        <taxon>Roseobacteraceae</taxon>
        <taxon>Litoreibacter</taxon>
    </lineage>
</organism>
<dbReference type="SUPFAM" id="SSF53474">
    <property type="entry name" value="alpha/beta-Hydrolases"/>
    <property type="match status" value="1"/>
</dbReference>
<dbReference type="InterPro" id="IPR029058">
    <property type="entry name" value="AB_hydrolase_fold"/>
</dbReference>
<dbReference type="OrthoDB" id="9798884at2"/>
<protein>
    <recommendedName>
        <fullName evidence="1">Serine aminopeptidase S33 domain-containing protein</fullName>
    </recommendedName>
</protein>
<dbReference type="Pfam" id="PF12146">
    <property type="entry name" value="Hydrolase_4"/>
    <property type="match status" value="1"/>
</dbReference>
<name>A0A1M4TXA3_9RHOB</name>
<sequence length="265" mass="28922">MRLLLRAIVLLALFFGIYFTLERLVVYPLDPRAIAPSDARISETKLGGMVIWTAPPKRGKPTILYLHGNAGHIAKRTARFQRLMDRGYGLVAPSLRGGNGSKGWPTEKAITNDIRDLYRALTAGHITGAPTVPIIYGESIGAAVAISLSASYMMDHGTPRPRAIVLEAPFTSLKDVAAHMHPQLPLATGLMLSRWPSLERIPQVKSPLLILHGTKDNLIPISMGRALLAAAGSAQKELYAVQGAGHINMWTGDAQRRLYKFLSQF</sequence>
<keyword evidence="3" id="KW-1185">Reference proteome</keyword>
<evidence type="ECO:0000259" key="1">
    <source>
        <dbReference type="Pfam" id="PF12146"/>
    </source>
</evidence>
<dbReference type="Proteomes" id="UP000184144">
    <property type="component" value="Unassembled WGS sequence"/>
</dbReference>
<dbReference type="RefSeq" id="WP_073140216.1">
    <property type="nucleotide sequence ID" value="NZ_FQUV01000001.1"/>
</dbReference>
<dbReference type="STRING" id="1486859.SAMN05444273_101574"/>
<reference evidence="3" key="1">
    <citation type="submission" date="2016-11" db="EMBL/GenBank/DDBJ databases">
        <authorList>
            <person name="Varghese N."/>
            <person name="Submissions S."/>
        </authorList>
    </citation>
    <scope>NUCLEOTIDE SEQUENCE [LARGE SCALE GENOMIC DNA]</scope>
    <source>
        <strain evidence="3">DSM 100566</strain>
    </source>
</reference>
<evidence type="ECO:0000313" key="2">
    <source>
        <dbReference type="EMBL" id="SHE49080.1"/>
    </source>
</evidence>
<proteinExistence type="predicted"/>
<feature type="domain" description="Serine aminopeptidase S33" evidence="1">
    <location>
        <begin position="60"/>
        <end position="198"/>
    </location>
</feature>
<dbReference type="PANTHER" id="PTHR12277">
    <property type="entry name" value="ALPHA/BETA HYDROLASE DOMAIN-CONTAINING PROTEIN"/>
    <property type="match status" value="1"/>
</dbReference>
<accession>A0A1M4TXA3</accession>